<dbReference type="SUPFAM" id="SSF48403">
    <property type="entry name" value="Ankyrin repeat"/>
    <property type="match status" value="1"/>
</dbReference>
<dbReference type="PROSITE" id="PS50088">
    <property type="entry name" value="ANK_REPEAT"/>
    <property type="match status" value="1"/>
</dbReference>
<evidence type="ECO:0000256" key="4">
    <source>
        <dbReference type="PROSITE-ProRule" id="PRU00023"/>
    </source>
</evidence>
<dbReference type="AlphaFoldDB" id="A0A1Y1VVG9"/>
<dbReference type="PANTHER" id="PTHR12447:SF25">
    <property type="entry name" value="ANKYRIN REPEAT DOMAIN-CONTAINING PROTEIN 13C"/>
    <property type="match status" value="1"/>
</dbReference>
<proteinExistence type="predicted"/>
<dbReference type="EMBL" id="MCFG01000471">
    <property type="protein sequence ID" value="ORX65270.1"/>
    <property type="molecule type" value="Genomic_DNA"/>
</dbReference>
<dbReference type="InterPro" id="IPR036770">
    <property type="entry name" value="Ankyrin_rpt-contain_sf"/>
</dbReference>
<gene>
    <name evidence="5" type="ORF">BCR32DRAFT_286609</name>
</gene>
<comment type="caution">
    <text evidence="5">The sequence shown here is derived from an EMBL/GenBank/DDBJ whole genome shotgun (WGS) entry which is preliminary data.</text>
</comment>
<sequence>MVEDYTLHKYIYNDDYVNLFLFLQQPNIKKIINNKDTHGNTALQLALMLDRRNCAQKLIDSGADSSIKNGFGWSCLDEASIILV</sequence>
<protein>
    <submittedName>
        <fullName evidence="5">Uncharacterized protein</fullName>
    </submittedName>
</protein>
<organism evidence="5 6">
    <name type="scientific">Anaeromyces robustus</name>
    <dbReference type="NCBI Taxonomy" id="1754192"/>
    <lineage>
        <taxon>Eukaryota</taxon>
        <taxon>Fungi</taxon>
        <taxon>Fungi incertae sedis</taxon>
        <taxon>Chytridiomycota</taxon>
        <taxon>Chytridiomycota incertae sedis</taxon>
        <taxon>Neocallimastigomycetes</taxon>
        <taxon>Neocallimastigales</taxon>
        <taxon>Neocallimastigaceae</taxon>
        <taxon>Anaeromyces</taxon>
    </lineage>
</organism>
<evidence type="ECO:0000256" key="2">
    <source>
        <dbReference type="ARBA" id="ARBA00023186"/>
    </source>
</evidence>
<name>A0A1Y1VVG9_9FUNG</name>
<dbReference type="InterPro" id="IPR002110">
    <property type="entry name" value="Ankyrin_rpt"/>
</dbReference>
<dbReference type="OrthoDB" id="2132912at2759"/>
<comment type="function">
    <text evidence="3">Acts as a molecular chaperone for G protein-coupled receptors, regulating their biogenesis and exit from the ER.</text>
</comment>
<evidence type="ECO:0000313" key="5">
    <source>
        <dbReference type="EMBL" id="ORX65270.1"/>
    </source>
</evidence>
<evidence type="ECO:0000256" key="3">
    <source>
        <dbReference type="ARBA" id="ARBA00037107"/>
    </source>
</evidence>
<reference evidence="5 6" key="2">
    <citation type="submission" date="2016-08" db="EMBL/GenBank/DDBJ databases">
        <title>Pervasive Adenine N6-methylation of Active Genes in Fungi.</title>
        <authorList>
            <consortium name="DOE Joint Genome Institute"/>
            <person name="Mondo S.J."/>
            <person name="Dannebaum R.O."/>
            <person name="Kuo R.C."/>
            <person name="Labutti K."/>
            <person name="Haridas S."/>
            <person name="Kuo A."/>
            <person name="Salamov A."/>
            <person name="Ahrendt S.R."/>
            <person name="Lipzen A."/>
            <person name="Sullivan W."/>
            <person name="Andreopoulos W.B."/>
            <person name="Clum A."/>
            <person name="Lindquist E."/>
            <person name="Daum C."/>
            <person name="Ramamoorthy G.K."/>
            <person name="Gryganskyi A."/>
            <person name="Culley D."/>
            <person name="Magnuson J.K."/>
            <person name="James T.Y."/>
            <person name="O'Malley M.A."/>
            <person name="Stajich J.E."/>
            <person name="Spatafora J.W."/>
            <person name="Visel A."/>
            <person name="Grigoriev I.V."/>
        </authorList>
    </citation>
    <scope>NUCLEOTIDE SEQUENCE [LARGE SCALE GENOMIC DNA]</scope>
    <source>
        <strain evidence="5 6">S4</strain>
    </source>
</reference>
<dbReference type="Gene3D" id="1.25.40.20">
    <property type="entry name" value="Ankyrin repeat-containing domain"/>
    <property type="match status" value="1"/>
</dbReference>
<feature type="repeat" description="ANK" evidence="4">
    <location>
        <begin position="38"/>
        <end position="70"/>
    </location>
</feature>
<keyword evidence="2" id="KW-0143">Chaperone</keyword>
<keyword evidence="4" id="KW-0040">ANK repeat</keyword>
<keyword evidence="6" id="KW-1185">Reference proteome</keyword>
<comment type="subcellular location">
    <subcellularLocation>
        <location evidence="1">Endoplasmic reticulum membrane</location>
    </subcellularLocation>
</comment>
<reference evidence="5 6" key="1">
    <citation type="submission" date="2016-08" db="EMBL/GenBank/DDBJ databases">
        <title>A Parts List for Fungal Cellulosomes Revealed by Comparative Genomics.</title>
        <authorList>
            <consortium name="DOE Joint Genome Institute"/>
            <person name="Haitjema C.H."/>
            <person name="Gilmore S.P."/>
            <person name="Henske J.K."/>
            <person name="Solomon K.V."/>
            <person name="De Groot R."/>
            <person name="Kuo A."/>
            <person name="Mondo S.J."/>
            <person name="Salamov A.A."/>
            <person name="Labutti K."/>
            <person name="Zhao Z."/>
            <person name="Chiniquy J."/>
            <person name="Barry K."/>
            <person name="Brewer H.M."/>
            <person name="Purvine S.O."/>
            <person name="Wright A.T."/>
            <person name="Boxma B."/>
            <person name="Van Alen T."/>
            <person name="Hackstein J.H."/>
            <person name="Baker S.E."/>
            <person name="Grigoriev I.V."/>
            <person name="O'Malley M.A."/>
        </authorList>
    </citation>
    <scope>NUCLEOTIDE SEQUENCE [LARGE SCALE GENOMIC DNA]</scope>
    <source>
        <strain evidence="5 6">S4</strain>
    </source>
</reference>
<dbReference type="InterPro" id="IPR021832">
    <property type="entry name" value="ANKRD13"/>
</dbReference>
<dbReference type="GO" id="GO:0005789">
    <property type="term" value="C:endoplasmic reticulum membrane"/>
    <property type="evidence" value="ECO:0007669"/>
    <property type="project" value="UniProtKB-SubCell"/>
</dbReference>
<accession>A0A1Y1VVG9</accession>
<evidence type="ECO:0000313" key="6">
    <source>
        <dbReference type="Proteomes" id="UP000193944"/>
    </source>
</evidence>
<dbReference type="PANTHER" id="PTHR12447">
    <property type="entry name" value="ANKYRIN REPEAT DOMAIN-CONTAINING PROTEIN 13"/>
    <property type="match status" value="1"/>
</dbReference>
<dbReference type="PROSITE" id="PS50297">
    <property type="entry name" value="ANK_REP_REGION"/>
    <property type="match status" value="1"/>
</dbReference>
<dbReference type="Pfam" id="PF00023">
    <property type="entry name" value="Ank"/>
    <property type="match status" value="1"/>
</dbReference>
<evidence type="ECO:0000256" key="1">
    <source>
        <dbReference type="ARBA" id="ARBA00004586"/>
    </source>
</evidence>
<dbReference type="Proteomes" id="UP000193944">
    <property type="component" value="Unassembled WGS sequence"/>
</dbReference>